<dbReference type="SMART" id="SM00387">
    <property type="entry name" value="HATPase_c"/>
    <property type="match status" value="1"/>
</dbReference>
<evidence type="ECO:0000313" key="11">
    <source>
        <dbReference type="EMBL" id="AFY81143.1"/>
    </source>
</evidence>
<dbReference type="HOGENOM" id="CLU_009061_0_0_3"/>
<keyword evidence="6" id="KW-0902">Two-component regulatory system</keyword>
<dbReference type="SUPFAM" id="SSF47384">
    <property type="entry name" value="Homodimeric domain of signal transducing histidine kinase"/>
    <property type="match status" value="1"/>
</dbReference>
<dbReference type="InterPro" id="IPR036097">
    <property type="entry name" value="HisK_dim/P_sf"/>
</dbReference>
<evidence type="ECO:0000313" key="12">
    <source>
        <dbReference type="Proteomes" id="UP000010367"/>
    </source>
</evidence>
<dbReference type="STRING" id="56110.Oscil6304_1436"/>
<reference evidence="11 12" key="1">
    <citation type="submission" date="2012-06" db="EMBL/GenBank/DDBJ databases">
        <title>Finished chromosome of genome of Oscillatoria acuminata PCC 6304.</title>
        <authorList>
            <consortium name="US DOE Joint Genome Institute"/>
            <person name="Gugger M."/>
            <person name="Coursin T."/>
            <person name="Rippka R."/>
            <person name="Tandeau De Marsac N."/>
            <person name="Huntemann M."/>
            <person name="Wei C.-L."/>
            <person name="Han J."/>
            <person name="Detter J.C."/>
            <person name="Han C."/>
            <person name="Tapia R."/>
            <person name="Davenport K."/>
            <person name="Daligault H."/>
            <person name="Erkkila T."/>
            <person name="Gu W."/>
            <person name="Munk A.C.C."/>
            <person name="Teshima H."/>
            <person name="Xu Y."/>
            <person name="Chain P."/>
            <person name="Chen A."/>
            <person name="Krypides N."/>
            <person name="Mavromatis K."/>
            <person name="Markowitz V."/>
            <person name="Szeto E."/>
            <person name="Ivanova N."/>
            <person name="Mikhailova N."/>
            <person name="Ovchinnikova G."/>
            <person name="Pagani I."/>
            <person name="Pati A."/>
            <person name="Goodwin L."/>
            <person name="Peters L."/>
            <person name="Pitluck S."/>
            <person name="Woyke T."/>
            <person name="Kerfeld C."/>
        </authorList>
    </citation>
    <scope>NUCLEOTIDE SEQUENCE [LARGE SCALE GENOMIC DNA]</scope>
    <source>
        <strain evidence="11 12">PCC 6304</strain>
    </source>
</reference>
<feature type="domain" description="Response regulatory" evidence="10">
    <location>
        <begin position="665"/>
        <end position="778"/>
    </location>
</feature>
<dbReference type="PANTHER" id="PTHR43047">
    <property type="entry name" value="TWO-COMPONENT HISTIDINE PROTEIN KINASE"/>
    <property type="match status" value="1"/>
</dbReference>
<dbReference type="Gene3D" id="3.30.565.10">
    <property type="entry name" value="Histidine kinase-like ATPase, C-terminal domain"/>
    <property type="match status" value="1"/>
</dbReference>
<dbReference type="PATRIC" id="fig|56110.3.peg.1731"/>
<dbReference type="CDD" id="cd16922">
    <property type="entry name" value="HATPase_EvgS-ArcB-TorS-like"/>
    <property type="match status" value="1"/>
</dbReference>
<dbReference type="eggNOG" id="COG2205">
    <property type="taxonomic scope" value="Bacteria"/>
</dbReference>
<dbReference type="SMART" id="SM00448">
    <property type="entry name" value="REC"/>
    <property type="match status" value="1"/>
</dbReference>
<feature type="compositionally biased region" description="Low complexity" evidence="8">
    <location>
        <begin position="337"/>
        <end position="350"/>
    </location>
</feature>
<organism evidence="11 12">
    <name type="scientific">Oscillatoria acuminata PCC 6304</name>
    <dbReference type="NCBI Taxonomy" id="56110"/>
    <lineage>
        <taxon>Bacteria</taxon>
        <taxon>Bacillati</taxon>
        <taxon>Cyanobacteriota</taxon>
        <taxon>Cyanophyceae</taxon>
        <taxon>Oscillatoriophycideae</taxon>
        <taxon>Oscillatoriales</taxon>
        <taxon>Oscillatoriaceae</taxon>
        <taxon>Oscillatoria</taxon>
    </lineage>
</organism>
<feature type="domain" description="Histidine kinase" evidence="9">
    <location>
        <begin position="412"/>
        <end position="647"/>
    </location>
</feature>
<dbReference type="PRINTS" id="PR00344">
    <property type="entry name" value="BCTRLSENSOR"/>
</dbReference>
<dbReference type="Proteomes" id="UP000010367">
    <property type="component" value="Chromosome"/>
</dbReference>
<evidence type="ECO:0000256" key="2">
    <source>
        <dbReference type="ARBA" id="ARBA00012438"/>
    </source>
</evidence>
<dbReference type="PROSITE" id="PS50110">
    <property type="entry name" value="RESPONSE_REGULATORY"/>
    <property type="match status" value="1"/>
</dbReference>
<feature type="compositionally biased region" description="Polar residues" evidence="8">
    <location>
        <begin position="274"/>
        <end position="284"/>
    </location>
</feature>
<feature type="region of interest" description="Disordered" evidence="8">
    <location>
        <begin position="331"/>
        <end position="364"/>
    </location>
</feature>
<name>K9TFF4_9CYAN</name>
<dbReference type="InterPro" id="IPR004358">
    <property type="entry name" value="Sig_transdc_His_kin-like_C"/>
</dbReference>
<evidence type="ECO:0000256" key="3">
    <source>
        <dbReference type="ARBA" id="ARBA00022553"/>
    </source>
</evidence>
<sequence>MLKTPLLLKEFTLPTPVCPQTVSIAELWHRLSISAGQMSAFERLILINEAEAPVGVLDIGYVFLNLLQGESTNREWGLSEQRNGTDHPDLATLIARFCTLVGNGSPNQEGDFDGPTGHDLDIWQQPVGRLSPGAIAPVERVPANFSLTQFWERLQTPDSDSPRQPEWVVVDAEGKCLGLLDFPRAIAAIAQTNTLVPRTPGTPEQPSEGPEALNGIKAWPFGTLRPLGELLEEIPLPMKLQTSAGKVAIYNQAWRTYFDSFSELDTEPSGELNIPSQPTSNQEPNLLENLDSESVSLGLCPMPKGSDRVWQFVKIPIGFALSARSPHLSWQDSPFAPSGGPESTPSESTGNQSDGTHSAISASIQSEGSETESLWLVLAQDVTVQQQVAKELAAKNADLMQMNRLKDEFLACISHELKTPLTAVLGLSSLLKERTLGPLTDRQARYAQMIYTSGRHLMNVVNDILDLTRIESGQMELILEPVSIPEVCDRAFDQAKQSHHPSDSPVHGSSSNAAITELEIPFTLELEPGLPSPVADELRLRQMLYNLLSNAIKFTANGGEIGLRVNRWEGWLAFTVWDTGIGIPAQKQHLIFQKFQQLENPMTRQFEGTGLGLALTQRLARAHGGDVTFISKEGVGSEFTLLLPPCPPQQTTTFTERVDPTKNRLILIVEAVPRYIDDLTERFNELGYRVAIARAGTEAVEKARRLQPRAIFLNLFLPMLSGWDVLTLLKSDPQTRHIPAIVMATEVDKERAIRAQCNGFLTLPVKGNSLEKTLEGLMQDPTDESLATPQTTLTVLRLSPFDPEYRDIEERSGPDHSNGLSDQLNKLLTSGLNPSASYHYRVLEADDLEQAELLARVWRLDAILLDPAHHLHNPSLFIQQFSQYPALAAVPLVTLDRQIALSASQVPGLTVFPYLQPIHGSDRDDEQWPNVTALLQAVEVAVGMSSKPAILAIDISILCQFTDRYEAVTPGVSKRSGSGESGRFPLDSTSTKHEWLQASIQYIQTAGFRCWMGRSWSEVWQQLQHQSVDLLLIYVPDSVPTQFPIEALKVLEQLPDRPAILIVDRSLETPETATNGEFRSSLKAIATQLLPPSLSMEELLESINQALKI</sequence>
<dbReference type="EC" id="2.7.13.3" evidence="2"/>
<dbReference type="GO" id="GO:0005886">
    <property type="term" value="C:plasma membrane"/>
    <property type="evidence" value="ECO:0007669"/>
    <property type="project" value="TreeGrafter"/>
</dbReference>
<dbReference type="InParanoid" id="K9TFF4"/>
<dbReference type="PROSITE" id="PS50109">
    <property type="entry name" value="HIS_KIN"/>
    <property type="match status" value="1"/>
</dbReference>
<dbReference type="GO" id="GO:0000155">
    <property type="term" value="F:phosphorelay sensor kinase activity"/>
    <property type="evidence" value="ECO:0007669"/>
    <property type="project" value="InterPro"/>
</dbReference>
<comment type="caution">
    <text evidence="7">Lacks conserved residue(s) required for the propagation of feature annotation.</text>
</comment>
<dbReference type="KEGG" id="oac:Oscil6304_1436"/>
<proteinExistence type="predicted"/>
<dbReference type="EMBL" id="CP003607">
    <property type="protein sequence ID" value="AFY81143.1"/>
    <property type="molecule type" value="Genomic_DNA"/>
</dbReference>
<dbReference type="InterPro" id="IPR003594">
    <property type="entry name" value="HATPase_dom"/>
</dbReference>
<dbReference type="PANTHER" id="PTHR43047:SF63">
    <property type="entry name" value="HISTIDINE KINASE"/>
    <property type="match status" value="1"/>
</dbReference>
<dbReference type="InterPro" id="IPR001789">
    <property type="entry name" value="Sig_transdc_resp-reg_receiver"/>
</dbReference>
<dbReference type="InterPro" id="IPR036890">
    <property type="entry name" value="HATPase_C_sf"/>
</dbReference>
<evidence type="ECO:0000256" key="5">
    <source>
        <dbReference type="ARBA" id="ARBA00022777"/>
    </source>
</evidence>
<keyword evidence="4" id="KW-0808">Transferase</keyword>
<dbReference type="Pfam" id="PF02518">
    <property type="entry name" value="HATPase_c"/>
    <property type="match status" value="1"/>
</dbReference>
<keyword evidence="5 11" id="KW-0418">Kinase</keyword>
<evidence type="ECO:0000256" key="7">
    <source>
        <dbReference type="PROSITE-ProRule" id="PRU00169"/>
    </source>
</evidence>
<dbReference type="GO" id="GO:0009927">
    <property type="term" value="F:histidine phosphotransfer kinase activity"/>
    <property type="evidence" value="ECO:0007669"/>
    <property type="project" value="TreeGrafter"/>
</dbReference>
<dbReference type="Pfam" id="PF00072">
    <property type="entry name" value="Response_reg"/>
    <property type="match status" value="1"/>
</dbReference>
<dbReference type="OrthoDB" id="510512at2"/>
<protein>
    <recommendedName>
        <fullName evidence="2">histidine kinase</fullName>
        <ecNumber evidence="2">2.7.13.3</ecNumber>
    </recommendedName>
</protein>
<dbReference type="SUPFAM" id="SSF52172">
    <property type="entry name" value="CheY-like"/>
    <property type="match status" value="1"/>
</dbReference>
<dbReference type="SMART" id="SM00388">
    <property type="entry name" value="HisKA"/>
    <property type="match status" value="1"/>
</dbReference>
<keyword evidence="12" id="KW-1185">Reference proteome</keyword>
<dbReference type="SUPFAM" id="SSF55874">
    <property type="entry name" value="ATPase domain of HSP90 chaperone/DNA topoisomerase II/histidine kinase"/>
    <property type="match status" value="1"/>
</dbReference>
<evidence type="ECO:0000256" key="1">
    <source>
        <dbReference type="ARBA" id="ARBA00000085"/>
    </source>
</evidence>
<evidence type="ECO:0000256" key="6">
    <source>
        <dbReference type="ARBA" id="ARBA00023012"/>
    </source>
</evidence>
<dbReference type="eggNOG" id="COG0745">
    <property type="taxonomic scope" value="Bacteria"/>
</dbReference>
<dbReference type="AlphaFoldDB" id="K9TFF4"/>
<dbReference type="Pfam" id="PF00512">
    <property type="entry name" value="HisKA"/>
    <property type="match status" value="1"/>
</dbReference>
<dbReference type="InterPro" id="IPR011006">
    <property type="entry name" value="CheY-like_superfamily"/>
</dbReference>
<evidence type="ECO:0000256" key="8">
    <source>
        <dbReference type="SAM" id="MobiDB-lite"/>
    </source>
</evidence>
<feature type="compositionally biased region" description="Polar residues" evidence="8">
    <location>
        <begin position="351"/>
        <end position="364"/>
    </location>
</feature>
<dbReference type="Gene3D" id="1.10.287.130">
    <property type="match status" value="1"/>
</dbReference>
<evidence type="ECO:0000259" key="10">
    <source>
        <dbReference type="PROSITE" id="PS50110"/>
    </source>
</evidence>
<dbReference type="InterPro" id="IPR003661">
    <property type="entry name" value="HisK_dim/P_dom"/>
</dbReference>
<gene>
    <name evidence="11" type="ORF">Oscil6304_1436</name>
</gene>
<dbReference type="InterPro" id="IPR005467">
    <property type="entry name" value="His_kinase_dom"/>
</dbReference>
<dbReference type="CDD" id="cd00082">
    <property type="entry name" value="HisKA"/>
    <property type="match status" value="1"/>
</dbReference>
<keyword evidence="3" id="KW-0597">Phosphoprotein</keyword>
<evidence type="ECO:0000256" key="4">
    <source>
        <dbReference type="ARBA" id="ARBA00022679"/>
    </source>
</evidence>
<evidence type="ECO:0000259" key="9">
    <source>
        <dbReference type="PROSITE" id="PS50109"/>
    </source>
</evidence>
<dbReference type="Gene3D" id="3.40.50.2300">
    <property type="match status" value="1"/>
</dbReference>
<feature type="region of interest" description="Disordered" evidence="8">
    <location>
        <begin position="265"/>
        <end position="285"/>
    </location>
</feature>
<accession>K9TFF4</accession>
<comment type="catalytic activity">
    <reaction evidence="1">
        <text>ATP + protein L-histidine = ADP + protein N-phospho-L-histidine.</text>
        <dbReference type="EC" id="2.7.13.3"/>
    </reaction>
</comment>